<name>A0A3N2E059_9GAMM</name>
<keyword evidence="2" id="KW-1185">Reference proteome</keyword>
<sequence length="171" mass="19775">MVWLKQLENIDRDAVLRERLPEKMILTLDSSLMHCLRVIYRYAVFFSQLSRCLPGYFCDRLSVNNYGCLMFCVSKTRPKDYGSNTIEIDTKRLQQDIDTGKVKDVEILPPKRVQAELQKNIDKAQARYDATPSQRNSDKLQDAKRDLDHAIRDNECLIKGCVPSNYIKGGQ</sequence>
<protein>
    <submittedName>
        <fullName evidence="1">Uncharacterized protein</fullName>
    </submittedName>
</protein>
<organism evidence="1 2">
    <name type="scientific">Sinobacterium caligoides</name>
    <dbReference type="NCBI Taxonomy" id="933926"/>
    <lineage>
        <taxon>Bacteria</taxon>
        <taxon>Pseudomonadati</taxon>
        <taxon>Pseudomonadota</taxon>
        <taxon>Gammaproteobacteria</taxon>
        <taxon>Cellvibrionales</taxon>
        <taxon>Spongiibacteraceae</taxon>
        <taxon>Sinobacterium</taxon>
    </lineage>
</organism>
<dbReference type="AlphaFoldDB" id="A0A3N2E059"/>
<evidence type="ECO:0000313" key="1">
    <source>
        <dbReference type="EMBL" id="ROS05417.1"/>
    </source>
</evidence>
<dbReference type="EMBL" id="RKHR01000003">
    <property type="protein sequence ID" value="ROS05417.1"/>
    <property type="molecule type" value="Genomic_DNA"/>
</dbReference>
<comment type="caution">
    <text evidence="1">The sequence shown here is derived from an EMBL/GenBank/DDBJ whole genome shotgun (WGS) entry which is preliminary data.</text>
</comment>
<evidence type="ECO:0000313" key="2">
    <source>
        <dbReference type="Proteomes" id="UP000275394"/>
    </source>
</evidence>
<dbReference type="Proteomes" id="UP000275394">
    <property type="component" value="Unassembled WGS sequence"/>
</dbReference>
<accession>A0A3N2E059</accession>
<proteinExistence type="predicted"/>
<reference evidence="1 2" key="1">
    <citation type="submission" date="2018-11" db="EMBL/GenBank/DDBJ databases">
        <title>Genomic Encyclopedia of Type Strains, Phase IV (KMG-IV): sequencing the most valuable type-strain genomes for metagenomic binning, comparative biology and taxonomic classification.</title>
        <authorList>
            <person name="Goeker M."/>
        </authorList>
    </citation>
    <scope>NUCLEOTIDE SEQUENCE [LARGE SCALE GENOMIC DNA]</scope>
    <source>
        <strain evidence="1 2">DSM 100316</strain>
    </source>
</reference>
<gene>
    <name evidence="1" type="ORF">EDC56_0947</name>
</gene>